<reference evidence="2 3" key="1">
    <citation type="submission" date="2018-10" db="EMBL/GenBank/DDBJ databases">
        <title>Genotypes and phenotypes of Enterococci isolated from broiler chickens.</title>
        <authorList>
            <person name="Muhammad A.R."/>
            <person name="Diarra M.S."/>
        </authorList>
    </citation>
    <scope>NUCLEOTIDE SEQUENCE [LARGE SCALE GENOMIC DNA]</scope>
    <source>
        <strain evidence="2 3">P7 C A21</strain>
    </source>
</reference>
<dbReference type="AlphaFoldDB" id="A0A3N3RUA5"/>
<name>A0A3N3RUA5_ENTFL</name>
<comment type="caution">
    <text evidence="2">The sequence shown here is derived from an EMBL/GenBank/DDBJ whole genome shotgun (WGS) entry which is preliminary data.</text>
</comment>
<feature type="coiled-coil region" evidence="1">
    <location>
        <begin position="27"/>
        <end position="54"/>
    </location>
</feature>
<evidence type="ECO:0000256" key="1">
    <source>
        <dbReference type="SAM" id="Coils"/>
    </source>
</evidence>
<proteinExistence type="predicted"/>
<keyword evidence="1" id="KW-0175">Coiled coil</keyword>
<dbReference type="EMBL" id="RKOR01000030">
    <property type="protein sequence ID" value="ROY48538.1"/>
    <property type="molecule type" value="Genomic_DNA"/>
</dbReference>
<gene>
    <name evidence="2" type="ORF">EGW70_10410</name>
</gene>
<accession>A0A3N3RUA5</accession>
<evidence type="ECO:0000313" key="2">
    <source>
        <dbReference type="EMBL" id="ROY48538.1"/>
    </source>
</evidence>
<protein>
    <submittedName>
        <fullName evidence="2">Uncharacterized protein</fullName>
    </submittedName>
</protein>
<organism evidence="2 3">
    <name type="scientific">Enterococcus faecalis</name>
    <name type="common">Streptococcus faecalis</name>
    <dbReference type="NCBI Taxonomy" id="1351"/>
    <lineage>
        <taxon>Bacteria</taxon>
        <taxon>Bacillati</taxon>
        <taxon>Bacillota</taxon>
        <taxon>Bacilli</taxon>
        <taxon>Lactobacillales</taxon>
        <taxon>Enterococcaceae</taxon>
        <taxon>Enterococcus</taxon>
    </lineage>
</organism>
<sequence length="161" mass="18142">MDTALVGLGVSLADLLSRNTIDYVGNKMRLAKEKKDLESQSVAYEEIINQLLTDKNESIFLATKYKEAYEQITISDEDIEYLQKTMRGAIQILFALSPQTDEVKASVETLIELLNKDTLKTMQLLGFNYKEAIGQPLTEVCSQAIKEKLRVSSSTSKNKKR</sequence>
<dbReference type="Proteomes" id="UP000275941">
    <property type="component" value="Unassembled WGS sequence"/>
</dbReference>
<dbReference type="OrthoDB" id="2606754at2"/>
<evidence type="ECO:0000313" key="3">
    <source>
        <dbReference type="Proteomes" id="UP000275941"/>
    </source>
</evidence>